<evidence type="ECO:0000259" key="7">
    <source>
        <dbReference type="PROSITE" id="PS51462"/>
    </source>
</evidence>
<organism evidence="8 9">
    <name type="scientific">Anaerococcus tetradius</name>
    <dbReference type="NCBI Taxonomy" id="33036"/>
    <lineage>
        <taxon>Bacteria</taxon>
        <taxon>Bacillati</taxon>
        <taxon>Bacillota</taxon>
        <taxon>Tissierellia</taxon>
        <taxon>Tissierellales</taxon>
        <taxon>Peptoniphilaceae</taxon>
        <taxon>Anaerococcus</taxon>
    </lineage>
</organism>
<keyword evidence="6" id="KW-0464">Manganese</keyword>
<dbReference type="CDD" id="cd03426">
    <property type="entry name" value="NUDIX_CoAse_Nudt7"/>
    <property type="match status" value="1"/>
</dbReference>
<gene>
    <name evidence="8" type="ORF">HMPREF3200_00388</name>
</gene>
<dbReference type="PROSITE" id="PS00893">
    <property type="entry name" value="NUDIX_BOX"/>
    <property type="match status" value="1"/>
</dbReference>
<dbReference type="Proteomes" id="UP000070383">
    <property type="component" value="Unassembled WGS sequence"/>
</dbReference>
<accession>A0A133KHH2</accession>
<dbReference type="SUPFAM" id="SSF55811">
    <property type="entry name" value="Nudix"/>
    <property type="match status" value="1"/>
</dbReference>
<dbReference type="Gene3D" id="3.90.79.10">
    <property type="entry name" value="Nucleoside Triphosphate Pyrophosphohydrolase"/>
    <property type="match status" value="1"/>
</dbReference>
<dbReference type="PANTHER" id="PTHR12992">
    <property type="entry name" value="NUDIX HYDROLASE"/>
    <property type="match status" value="1"/>
</dbReference>
<dbReference type="InterPro" id="IPR000086">
    <property type="entry name" value="NUDIX_hydrolase_dom"/>
</dbReference>
<comment type="cofactor">
    <cofactor evidence="1">
        <name>Mn(2+)</name>
        <dbReference type="ChEBI" id="CHEBI:29035"/>
    </cofactor>
</comment>
<reference evidence="9" key="1">
    <citation type="submission" date="2016-01" db="EMBL/GenBank/DDBJ databases">
        <authorList>
            <person name="Mitreva M."/>
            <person name="Pepin K.H."/>
            <person name="Mihindukulasuriya K.A."/>
            <person name="Fulton R."/>
            <person name="Fronick C."/>
            <person name="O'Laughlin M."/>
            <person name="Miner T."/>
            <person name="Herter B."/>
            <person name="Rosa B.A."/>
            <person name="Cordes M."/>
            <person name="Tomlinson C."/>
            <person name="Wollam A."/>
            <person name="Palsikar V.B."/>
            <person name="Mardis E.R."/>
            <person name="Wilson R.K."/>
        </authorList>
    </citation>
    <scope>NUCLEOTIDE SEQUENCE [LARGE SCALE GENOMIC DNA]</scope>
    <source>
        <strain evidence="9">MJR8151</strain>
    </source>
</reference>
<proteinExistence type="predicted"/>
<evidence type="ECO:0000313" key="8">
    <source>
        <dbReference type="EMBL" id="KWZ78996.1"/>
    </source>
</evidence>
<dbReference type="STRING" id="33036.HMPREF3200_00388"/>
<dbReference type="PANTHER" id="PTHR12992:SF11">
    <property type="entry name" value="MITOCHONDRIAL COENZYME A DIPHOSPHATASE NUDT8"/>
    <property type="match status" value="1"/>
</dbReference>
<keyword evidence="5" id="KW-0460">Magnesium</keyword>
<evidence type="ECO:0000256" key="5">
    <source>
        <dbReference type="ARBA" id="ARBA00022842"/>
    </source>
</evidence>
<evidence type="ECO:0000256" key="4">
    <source>
        <dbReference type="ARBA" id="ARBA00022801"/>
    </source>
</evidence>
<evidence type="ECO:0000256" key="2">
    <source>
        <dbReference type="ARBA" id="ARBA00001946"/>
    </source>
</evidence>
<comment type="cofactor">
    <cofactor evidence="2">
        <name>Mg(2+)</name>
        <dbReference type="ChEBI" id="CHEBI:18420"/>
    </cofactor>
</comment>
<evidence type="ECO:0000256" key="3">
    <source>
        <dbReference type="ARBA" id="ARBA00022723"/>
    </source>
</evidence>
<protein>
    <submittedName>
        <fullName evidence="8">Hydrolase, NUDIX family</fullName>
    </submittedName>
</protein>
<keyword evidence="3" id="KW-0479">Metal-binding</keyword>
<dbReference type="PROSITE" id="PS51462">
    <property type="entry name" value="NUDIX"/>
    <property type="match status" value="1"/>
</dbReference>
<feature type="domain" description="Nudix hydrolase" evidence="7">
    <location>
        <begin position="14"/>
        <end position="145"/>
    </location>
</feature>
<dbReference type="PATRIC" id="fig|33036.3.peg.388"/>
<dbReference type="RefSeq" id="WP_060929020.1">
    <property type="nucleotide sequence ID" value="NZ_KQ955252.1"/>
</dbReference>
<dbReference type="EMBL" id="LRPM01000009">
    <property type="protein sequence ID" value="KWZ78996.1"/>
    <property type="molecule type" value="Genomic_DNA"/>
</dbReference>
<sequence length="196" mass="23253">MKKLLVDDEFYNELENFAVFIPIIEVKGTDHILFEVRSDKISQAGEVSFPGGRLEEGEDFKTCAIRETMEELNLKIDDIEYMGYSSMFLNASYRQVKSFYGKIKKNIEDIKYNEEVASVFAVDIFYLKENPPTKYRANYKMDFPEDFPFDKIPGGRNYKFWPGHRDYYFYDTKPIIWGLTARLLKNFIESWNIDER</sequence>
<keyword evidence="4 8" id="KW-0378">Hydrolase</keyword>
<evidence type="ECO:0000256" key="1">
    <source>
        <dbReference type="ARBA" id="ARBA00001936"/>
    </source>
</evidence>
<keyword evidence="9" id="KW-1185">Reference proteome</keyword>
<dbReference type="InterPro" id="IPR045121">
    <property type="entry name" value="CoAse"/>
</dbReference>
<dbReference type="InterPro" id="IPR015797">
    <property type="entry name" value="NUDIX_hydrolase-like_dom_sf"/>
</dbReference>
<dbReference type="GO" id="GO:0010945">
    <property type="term" value="F:coenzyme A diphosphatase activity"/>
    <property type="evidence" value="ECO:0007669"/>
    <property type="project" value="InterPro"/>
</dbReference>
<evidence type="ECO:0000313" key="9">
    <source>
        <dbReference type="Proteomes" id="UP000070383"/>
    </source>
</evidence>
<dbReference type="GO" id="GO:0046872">
    <property type="term" value="F:metal ion binding"/>
    <property type="evidence" value="ECO:0007669"/>
    <property type="project" value="UniProtKB-KW"/>
</dbReference>
<dbReference type="AlphaFoldDB" id="A0A133KHH2"/>
<dbReference type="InterPro" id="IPR020084">
    <property type="entry name" value="NUDIX_hydrolase_CS"/>
</dbReference>
<dbReference type="Pfam" id="PF00293">
    <property type="entry name" value="NUDIX"/>
    <property type="match status" value="1"/>
</dbReference>
<evidence type="ECO:0000256" key="6">
    <source>
        <dbReference type="ARBA" id="ARBA00023211"/>
    </source>
</evidence>
<dbReference type="OrthoDB" id="9802805at2"/>
<comment type="caution">
    <text evidence="8">The sequence shown here is derived from an EMBL/GenBank/DDBJ whole genome shotgun (WGS) entry which is preliminary data.</text>
</comment>
<name>A0A133KHH2_9FIRM</name>